<evidence type="ECO:0000313" key="6">
    <source>
        <dbReference type="Proteomes" id="UP000287830"/>
    </source>
</evidence>
<dbReference type="InterPro" id="IPR020806">
    <property type="entry name" value="PKS_PP-bd"/>
</dbReference>
<evidence type="ECO:0000256" key="2">
    <source>
        <dbReference type="ARBA" id="ARBA00022553"/>
    </source>
</evidence>
<dbReference type="Proteomes" id="UP000287830">
    <property type="component" value="Unassembled WGS sequence"/>
</dbReference>
<name>A0A7U9L3H1_9ACTN</name>
<reference evidence="5 6" key="1">
    <citation type="submission" date="2018-11" db="EMBL/GenBank/DDBJ databases">
        <title>Whole genome sequence of Streptomyces chrestomyceticus NBRC 13444(T).</title>
        <authorList>
            <person name="Komaki H."/>
            <person name="Tamura T."/>
        </authorList>
    </citation>
    <scope>NUCLEOTIDE SEQUENCE [LARGE SCALE GENOMIC DNA]</scope>
    <source>
        <strain evidence="5 6">NBRC 13444</strain>
    </source>
</reference>
<dbReference type="GO" id="GO:0017000">
    <property type="term" value="P:antibiotic biosynthetic process"/>
    <property type="evidence" value="ECO:0007669"/>
    <property type="project" value="UniProtKB-ARBA"/>
</dbReference>
<feature type="region of interest" description="Disordered" evidence="3">
    <location>
        <begin position="83"/>
        <end position="119"/>
    </location>
</feature>
<dbReference type="Gene3D" id="3.40.50.720">
    <property type="entry name" value="NAD(P)-binding Rossmann-like Domain"/>
    <property type="match status" value="1"/>
</dbReference>
<feature type="compositionally biased region" description="Basic residues" evidence="3">
    <location>
        <begin position="101"/>
        <end position="116"/>
    </location>
</feature>
<keyword evidence="1" id="KW-0596">Phosphopantetheine</keyword>
<feature type="region of interest" description="Disordered" evidence="3">
    <location>
        <begin position="400"/>
        <end position="455"/>
    </location>
</feature>
<protein>
    <submittedName>
        <fullName evidence="5">Polyketide synthase</fullName>
    </submittedName>
</protein>
<comment type="caution">
    <text evidence="5">The sequence shown here is derived from an EMBL/GenBank/DDBJ whole genome shotgun (WGS) entry which is preliminary data.</text>
</comment>
<feature type="region of interest" description="Disordered" evidence="3">
    <location>
        <begin position="352"/>
        <end position="373"/>
    </location>
</feature>
<evidence type="ECO:0000256" key="3">
    <source>
        <dbReference type="SAM" id="MobiDB-lite"/>
    </source>
</evidence>
<dbReference type="SUPFAM" id="SSF47336">
    <property type="entry name" value="ACP-like"/>
    <property type="match status" value="1"/>
</dbReference>
<feature type="region of interest" description="Disordered" evidence="3">
    <location>
        <begin position="267"/>
        <end position="288"/>
    </location>
</feature>
<proteinExistence type="predicted"/>
<dbReference type="GO" id="GO:0031177">
    <property type="term" value="F:phosphopantetheine binding"/>
    <property type="evidence" value="ECO:0007669"/>
    <property type="project" value="InterPro"/>
</dbReference>
<dbReference type="InterPro" id="IPR036736">
    <property type="entry name" value="ACP-like_sf"/>
</dbReference>
<evidence type="ECO:0000259" key="4">
    <source>
        <dbReference type="SMART" id="SM00823"/>
    </source>
</evidence>
<evidence type="ECO:0000313" key="5">
    <source>
        <dbReference type="EMBL" id="GCD40346.1"/>
    </source>
</evidence>
<evidence type="ECO:0000256" key="1">
    <source>
        <dbReference type="ARBA" id="ARBA00022450"/>
    </source>
</evidence>
<gene>
    <name evidence="5" type="ORF">OEIGOIKO_08206</name>
</gene>
<dbReference type="AlphaFoldDB" id="A0A7U9L3H1"/>
<dbReference type="EMBL" id="BHZC01000001">
    <property type="protein sequence ID" value="GCD40346.1"/>
    <property type="molecule type" value="Genomic_DNA"/>
</dbReference>
<dbReference type="InterPro" id="IPR009081">
    <property type="entry name" value="PP-bd_ACP"/>
</dbReference>
<sequence>MHGRTDRPEARITCADRGIGAPVRGVLSCWRSPTTAAHVRVGGPAGFACTVEVLQAVQAAQAVTTTLRHSAPTMVVTTGSVTVDRTTRHPPGRCTRLGPRPGRRPGVRRGVGRRRGSAAGATEADVLRLVDVSWGPGARRTNGVRPAGVLARRLRGAPLAHAPYSVTGVGDGDVVVTGGTGSLGAMWRGGSPGAARSICCCSGGVGGRRPAPTTGRRADRAGTRVTVAACDVGDRDELAVVWRGTVSTRSCTLPRSWTTRCSAISPGADRAGAAGQGGRGGQSARADAGRGAVGVRHVLVHRGCLRALRQSNYAPGNAFSTHSPSTACVGSSGDGDRVGHWEGGGIAAPEVEEQLRRGARPRSRRSPPCARCRPRWTATRPCRVVNADWSTMARRALRDLLPPESRRDRRAVGRSAPRAGHRHGQGAGESGTEAGARERGGRAGPGFRTEVEDGRSFRDQGFDSLAAVELRNRLNRATGLRLPTPSSSSSGTRVAGGPCTYAVVRAGTEVEAGPAAAESPPRVP</sequence>
<feature type="domain" description="Polyketide synthase-like phosphopantetheine-binding" evidence="4">
    <location>
        <begin position="432"/>
        <end position="490"/>
    </location>
</feature>
<accession>A0A7U9L3H1</accession>
<dbReference type="Pfam" id="PF00550">
    <property type="entry name" value="PP-binding"/>
    <property type="match status" value="1"/>
</dbReference>
<dbReference type="Gene3D" id="1.10.1200.10">
    <property type="entry name" value="ACP-like"/>
    <property type="match status" value="1"/>
</dbReference>
<keyword evidence="2" id="KW-0597">Phosphoprotein</keyword>
<dbReference type="SMART" id="SM00823">
    <property type="entry name" value="PKS_PP"/>
    <property type="match status" value="1"/>
</dbReference>
<organism evidence="5 6">
    <name type="scientific">Streptomyces chrestomyceticus JCM 4735</name>
    <dbReference type="NCBI Taxonomy" id="1306181"/>
    <lineage>
        <taxon>Bacteria</taxon>
        <taxon>Bacillati</taxon>
        <taxon>Actinomycetota</taxon>
        <taxon>Actinomycetes</taxon>
        <taxon>Kitasatosporales</taxon>
        <taxon>Streptomycetaceae</taxon>
        <taxon>Streptomyces</taxon>
    </lineage>
</organism>